<dbReference type="EMBL" id="JBIMPM010000075">
    <property type="protein sequence ID" value="MFH5255903.1"/>
    <property type="molecule type" value="Genomic_DNA"/>
</dbReference>
<sequence>DDFASIAGQFITISCLIAGDLIDQGNNATGLLGFSYGGIDAMSHQAGLDVRLLCGESGDCFGSVGDTHEHP</sequence>
<evidence type="ECO:0000313" key="1">
    <source>
        <dbReference type="EMBL" id="MFH5255903.1"/>
    </source>
</evidence>
<comment type="caution">
    <text evidence="1">The sequence shown here is derived from an EMBL/GenBank/DDBJ whole genome shotgun (WGS) entry which is preliminary data.</text>
</comment>
<name>A0ABW7LHB1_9BURK</name>
<gene>
    <name evidence="1" type="ORF">ACGTRS_32190</name>
</gene>
<protein>
    <submittedName>
        <fullName evidence="1">Uncharacterized protein</fullName>
    </submittedName>
</protein>
<accession>A0ABW7LHB1</accession>
<feature type="non-terminal residue" evidence="1">
    <location>
        <position position="1"/>
    </location>
</feature>
<dbReference type="Proteomes" id="UP001609186">
    <property type="component" value="Unassembled WGS sequence"/>
</dbReference>
<organism evidence="1 2">
    <name type="scientific">Burkholderia semiarida</name>
    <dbReference type="NCBI Taxonomy" id="2843303"/>
    <lineage>
        <taxon>Bacteria</taxon>
        <taxon>Pseudomonadati</taxon>
        <taxon>Pseudomonadota</taxon>
        <taxon>Betaproteobacteria</taxon>
        <taxon>Burkholderiales</taxon>
        <taxon>Burkholderiaceae</taxon>
        <taxon>Burkholderia</taxon>
        <taxon>Burkholderia cepacia complex</taxon>
    </lineage>
</organism>
<reference evidence="1 2" key="1">
    <citation type="submission" date="2024-10" db="EMBL/GenBank/DDBJ databases">
        <title>Burkholderia semiarida in Mexico.</title>
        <authorList>
            <person name="Estrada P."/>
        </authorList>
    </citation>
    <scope>NUCLEOTIDE SEQUENCE [LARGE SCALE GENOMIC DNA]</scope>
    <source>
        <strain evidence="1 2">CLM7-1</strain>
    </source>
</reference>
<keyword evidence="2" id="KW-1185">Reference proteome</keyword>
<proteinExistence type="predicted"/>
<evidence type="ECO:0000313" key="2">
    <source>
        <dbReference type="Proteomes" id="UP001609186"/>
    </source>
</evidence>
<dbReference type="RefSeq" id="WP_395131761.1">
    <property type="nucleotide sequence ID" value="NZ_JBIMPM010000075.1"/>
</dbReference>